<accession>A0ABZ0IIZ4</accession>
<dbReference type="CDD" id="cd07185">
    <property type="entry name" value="OmpA_C-like"/>
    <property type="match status" value="1"/>
</dbReference>
<dbReference type="Pfam" id="PF00691">
    <property type="entry name" value="OmpA"/>
    <property type="match status" value="1"/>
</dbReference>
<dbReference type="SUPFAM" id="SSF103088">
    <property type="entry name" value="OmpA-like"/>
    <property type="match status" value="1"/>
</dbReference>
<evidence type="ECO:0000313" key="7">
    <source>
        <dbReference type="EMBL" id="WOK04482.1"/>
    </source>
</evidence>
<dbReference type="PROSITE" id="PS51123">
    <property type="entry name" value="OMPA_2"/>
    <property type="match status" value="1"/>
</dbReference>
<organism evidence="7 8">
    <name type="scientific">Imperialibacter roseus</name>
    <dbReference type="NCBI Taxonomy" id="1324217"/>
    <lineage>
        <taxon>Bacteria</taxon>
        <taxon>Pseudomonadati</taxon>
        <taxon>Bacteroidota</taxon>
        <taxon>Cytophagia</taxon>
        <taxon>Cytophagales</taxon>
        <taxon>Flammeovirgaceae</taxon>
        <taxon>Imperialibacter</taxon>
    </lineage>
</organism>
<protein>
    <submittedName>
        <fullName evidence="7">OmpA family protein</fullName>
    </submittedName>
</protein>
<dbReference type="InterPro" id="IPR006664">
    <property type="entry name" value="OMP_bac"/>
</dbReference>
<dbReference type="InterPro" id="IPR011042">
    <property type="entry name" value="6-blade_b-propeller_TolB-like"/>
</dbReference>
<evidence type="ECO:0000313" key="8">
    <source>
        <dbReference type="Proteomes" id="UP001302349"/>
    </source>
</evidence>
<gene>
    <name evidence="7" type="ORF">RT717_15480</name>
</gene>
<evidence type="ECO:0000256" key="4">
    <source>
        <dbReference type="PROSITE-ProRule" id="PRU00473"/>
    </source>
</evidence>
<keyword evidence="2 4" id="KW-0472">Membrane</keyword>
<dbReference type="PRINTS" id="PR01021">
    <property type="entry name" value="OMPADOMAIN"/>
</dbReference>
<feature type="chain" id="PRO_5045073059" evidence="5">
    <location>
        <begin position="21"/>
        <end position="678"/>
    </location>
</feature>
<evidence type="ECO:0000256" key="2">
    <source>
        <dbReference type="ARBA" id="ARBA00023136"/>
    </source>
</evidence>
<feature type="signal peptide" evidence="5">
    <location>
        <begin position="1"/>
        <end position="20"/>
    </location>
</feature>
<dbReference type="InterPro" id="IPR050330">
    <property type="entry name" value="Bact_OuterMem_StrucFunc"/>
</dbReference>
<feature type="domain" description="OmpA-like" evidence="6">
    <location>
        <begin position="561"/>
        <end position="678"/>
    </location>
</feature>
<evidence type="ECO:0000259" key="6">
    <source>
        <dbReference type="PROSITE" id="PS51123"/>
    </source>
</evidence>
<dbReference type="InterPro" id="IPR011659">
    <property type="entry name" value="WD40"/>
</dbReference>
<dbReference type="PANTHER" id="PTHR30329:SF21">
    <property type="entry name" value="LIPOPROTEIN YIAD-RELATED"/>
    <property type="match status" value="1"/>
</dbReference>
<dbReference type="Proteomes" id="UP001302349">
    <property type="component" value="Chromosome"/>
</dbReference>
<dbReference type="PANTHER" id="PTHR30329">
    <property type="entry name" value="STATOR ELEMENT OF FLAGELLAR MOTOR COMPLEX"/>
    <property type="match status" value="1"/>
</dbReference>
<dbReference type="EMBL" id="CP136051">
    <property type="protein sequence ID" value="WOK04482.1"/>
    <property type="molecule type" value="Genomic_DNA"/>
</dbReference>
<keyword evidence="8" id="KW-1185">Reference proteome</keyword>
<evidence type="ECO:0000256" key="5">
    <source>
        <dbReference type="SAM" id="SignalP"/>
    </source>
</evidence>
<proteinExistence type="predicted"/>
<dbReference type="InterPro" id="IPR006665">
    <property type="entry name" value="OmpA-like"/>
</dbReference>
<dbReference type="InterPro" id="IPR036737">
    <property type="entry name" value="OmpA-like_sf"/>
</dbReference>
<keyword evidence="5" id="KW-0732">Signal</keyword>
<dbReference type="RefSeq" id="WP_317487292.1">
    <property type="nucleotide sequence ID" value="NZ_CP136051.1"/>
</dbReference>
<dbReference type="SUPFAM" id="SSF82171">
    <property type="entry name" value="DPP6 N-terminal domain-like"/>
    <property type="match status" value="1"/>
</dbReference>
<sequence length="678" mass="75306">MNRILTSLALLLLTAGTTISQQIQWASTVDYQYNQFADADYSGNTATGEPDAFPLGFLNPRAFRLKDEKAFGSLMLEFEKPQTVQQLAIVESYMPGRVTKIALLDEVGNKYPIYNKEAADINEKFRTLLISIPVTHYAVKRVEIVVDTETIEGWAQIDAVGISNTASASDIKKSLQEKYGRLNFKDEIFFTTAKENLGETVNSLFPEAKPIISADGKTLYFARQNSEGNVGGQSDDQDIYVSYFENGAWTEAENIGEPLNDRFANGVCSVSPDGNTLLLMNSYSTAGATERGVSISRKTPYGWEAPSPVAINNFEPKGKYLDFFMSASEEALIMAYQSKNGGYGDQDLYVSIKQGNNTYAKPRNLGKILNTNKAEFSPFLAPDNKTLYFASNGHGGMGGSDIFYTKRLDDTWTNWSTPVNMGSNINTAEWDAYYSISADGSKAFFTSSDENSIGARDIYSISLENELKPEPVMLVRGKVFNSETNEPIMADIVFETYFEGVKEGMASPNSKTMEYKAILSRGNKYRILAYAEGYMPLDIAIDVQAFDTYTELYKDIYLDPIALGDLITFNNILFNKSTPELLPESGTDLAMLETLLRENPNMVVELAGHTDSWGDVSKNFKLSQERVEVVKNYLAMRGIDAKRLQAKGYGGSQPVASNATEESRQLNRRVEIKVLKIQ</sequence>
<name>A0ABZ0IIZ4_9BACT</name>
<dbReference type="Gene3D" id="2.120.10.30">
    <property type="entry name" value="TolB, C-terminal domain"/>
    <property type="match status" value="1"/>
</dbReference>
<evidence type="ECO:0000256" key="3">
    <source>
        <dbReference type="ARBA" id="ARBA00023237"/>
    </source>
</evidence>
<comment type="subcellular location">
    <subcellularLocation>
        <location evidence="1">Cell outer membrane</location>
    </subcellularLocation>
</comment>
<dbReference type="Pfam" id="PF07676">
    <property type="entry name" value="PD40"/>
    <property type="match status" value="3"/>
</dbReference>
<dbReference type="Gene3D" id="3.30.1330.60">
    <property type="entry name" value="OmpA-like domain"/>
    <property type="match status" value="1"/>
</dbReference>
<keyword evidence="3" id="KW-0998">Cell outer membrane</keyword>
<reference evidence="7 8" key="1">
    <citation type="journal article" date="2023" name="Microbiol. Resour. Announc.">
        <title>Complete Genome Sequence of Imperialibacter roseus strain P4T.</title>
        <authorList>
            <person name="Tizabi D.R."/>
            <person name="Bachvaroff T."/>
            <person name="Hill R.T."/>
        </authorList>
    </citation>
    <scope>NUCLEOTIDE SEQUENCE [LARGE SCALE GENOMIC DNA]</scope>
    <source>
        <strain evidence="7 8">P4T</strain>
    </source>
</reference>
<evidence type="ECO:0000256" key="1">
    <source>
        <dbReference type="ARBA" id="ARBA00004442"/>
    </source>
</evidence>